<dbReference type="OMA" id="QDGNIEC"/>
<keyword evidence="4 11" id="KW-0479">Metal-binding</keyword>
<evidence type="ECO:0000259" key="14">
    <source>
        <dbReference type="Pfam" id="PF02728"/>
    </source>
</evidence>
<comment type="similarity">
    <text evidence="2 11">Belongs to the copper/topaquinone oxidase family.</text>
</comment>
<dbReference type="FunFam" id="3.10.450.40:FF:000002">
    <property type="entry name" value="Amine oxidase"/>
    <property type="match status" value="1"/>
</dbReference>
<evidence type="ECO:0000256" key="10">
    <source>
        <dbReference type="PIRSR" id="PIRSR600269-51"/>
    </source>
</evidence>
<dbReference type="SUPFAM" id="SSF49998">
    <property type="entry name" value="Amine oxidase catalytic domain"/>
    <property type="match status" value="1"/>
</dbReference>
<feature type="active site" description="Schiff-base intermediate with substrate; via topaquinone" evidence="9">
    <location>
        <position position="491"/>
    </location>
</feature>
<evidence type="ECO:0000256" key="1">
    <source>
        <dbReference type="ARBA" id="ARBA00001935"/>
    </source>
</evidence>
<evidence type="ECO:0000256" key="8">
    <source>
        <dbReference type="ARBA" id="ARBA00023157"/>
    </source>
</evidence>
<dbReference type="GO" id="GO:0009753">
    <property type="term" value="P:response to jasmonic acid"/>
    <property type="evidence" value="ECO:0000318"/>
    <property type="project" value="GO_Central"/>
</dbReference>
<keyword evidence="5 9" id="KW-0801">TPQ</keyword>
<feature type="domain" description="Copper amine oxidase catalytic" evidence="13">
    <location>
        <begin position="329"/>
        <end position="737"/>
    </location>
</feature>
<feature type="active site" description="Proton acceptor" evidence="9">
    <location>
        <position position="407"/>
    </location>
</feature>
<name>A0A0K9PQ27_ZOSMR</name>
<evidence type="ECO:0000256" key="11">
    <source>
        <dbReference type="RuleBase" id="RU000672"/>
    </source>
</evidence>
<dbReference type="InterPro" id="IPR000269">
    <property type="entry name" value="Cu_amine_oxidase"/>
</dbReference>
<dbReference type="Proteomes" id="UP000036987">
    <property type="component" value="Unassembled WGS sequence"/>
</dbReference>
<dbReference type="SUPFAM" id="SSF54416">
    <property type="entry name" value="Amine oxidase N-terminal region"/>
    <property type="match status" value="2"/>
</dbReference>
<dbReference type="GO" id="GO:0005507">
    <property type="term" value="F:copper ion binding"/>
    <property type="evidence" value="ECO:0000318"/>
    <property type="project" value="GO_Central"/>
</dbReference>
<dbReference type="Pfam" id="PF01179">
    <property type="entry name" value="Cu_amine_oxid"/>
    <property type="match status" value="1"/>
</dbReference>
<dbReference type="PANTHER" id="PTHR10638:SF18">
    <property type="entry name" value="AMINE OXIDASE [COPPER-CONTAINING] ZETA, PEROXISOMAL"/>
    <property type="match status" value="1"/>
</dbReference>
<evidence type="ECO:0000313" key="16">
    <source>
        <dbReference type="Proteomes" id="UP000036987"/>
    </source>
</evidence>
<keyword evidence="6 11" id="KW-0560">Oxidoreductase</keyword>
<feature type="region of interest" description="Disordered" evidence="12">
    <location>
        <begin position="1"/>
        <end position="57"/>
    </location>
</feature>
<organism evidence="15 16">
    <name type="scientific">Zostera marina</name>
    <name type="common">Eelgrass</name>
    <dbReference type="NCBI Taxonomy" id="29655"/>
    <lineage>
        <taxon>Eukaryota</taxon>
        <taxon>Viridiplantae</taxon>
        <taxon>Streptophyta</taxon>
        <taxon>Embryophyta</taxon>
        <taxon>Tracheophyta</taxon>
        <taxon>Spermatophyta</taxon>
        <taxon>Magnoliopsida</taxon>
        <taxon>Liliopsida</taxon>
        <taxon>Zosteraceae</taxon>
        <taxon>Zostera</taxon>
    </lineage>
</organism>
<comment type="cofactor">
    <cofactor evidence="1">
        <name>Cu cation</name>
        <dbReference type="ChEBI" id="CHEBI:23378"/>
    </cofactor>
</comment>
<dbReference type="STRING" id="29655.A0A0K9PQ27"/>
<dbReference type="Gene3D" id="2.70.98.20">
    <property type="entry name" value="Copper amine oxidase, catalytic domain"/>
    <property type="match status" value="1"/>
</dbReference>
<evidence type="ECO:0000256" key="4">
    <source>
        <dbReference type="ARBA" id="ARBA00022723"/>
    </source>
</evidence>
<dbReference type="EMBL" id="LFYR01000685">
    <property type="protein sequence ID" value="KMZ71153.1"/>
    <property type="molecule type" value="Genomic_DNA"/>
</dbReference>
<dbReference type="PANTHER" id="PTHR10638">
    <property type="entry name" value="COPPER AMINE OXIDASE"/>
    <property type="match status" value="1"/>
</dbReference>
<keyword evidence="7 11" id="KW-0186">Copper</keyword>
<evidence type="ECO:0000256" key="12">
    <source>
        <dbReference type="SAM" id="MobiDB-lite"/>
    </source>
</evidence>
<feature type="compositionally biased region" description="Polar residues" evidence="12">
    <location>
        <begin position="9"/>
        <end position="49"/>
    </location>
</feature>
<comment type="cofactor">
    <cofactor evidence="11">
        <name>Cu cation</name>
        <dbReference type="ChEBI" id="CHEBI:23378"/>
    </cofactor>
    <text evidence="11">Contains 1 topaquinone per subunit.</text>
</comment>
<comment type="PTM">
    <text evidence="10 11">Topaquinone (TPQ) is generated by copper-dependent autoxidation of a specific tyrosyl residue.</text>
</comment>
<protein>
    <recommendedName>
        <fullName evidence="11">Amine oxidase</fullName>
        <ecNumber evidence="11">1.4.3.-</ecNumber>
    </recommendedName>
</protein>
<evidence type="ECO:0000256" key="6">
    <source>
        <dbReference type="ARBA" id="ARBA00023002"/>
    </source>
</evidence>
<accession>A0A0K9PQ27</accession>
<dbReference type="AlphaFoldDB" id="A0A0K9PQ27"/>
<dbReference type="OrthoDB" id="5379943at2759"/>
<evidence type="ECO:0000256" key="7">
    <source>
        <dbReference type="ARBA" id="ARBA00023008"/>
    </source>
</evidence>
<dbReference type="GO" id="GO:0008131">
    <property type="term" value="F:primary methylamine oxidase activity"/>
    <property type="evidence" value="ECO:0000318"/>
    <property type="project" value="GO_Central"/>
</dbReference>
<proteinExistence type="inferred from homology"/>
<dbReference type="InterPro" id="IPR015798">
    <property type="entry name" value="Cu_amine_oxidase_C"/>
</dbReference>
<dbReference type="GO" id="GO:0048038">
    <property type="term" value="F:quinone binding"/>
    <property type="evidence" value="ECO:0007669"/>
    <property type="project" value="InterPro"/>
</dbReference>
<evidence type="ECO:0000256" key="2">
    <source>
        <dbReference type="ARBA" id="ARBA00007983"/>
    </source>
</evidence>
<evidence type="ECO:0000313" key="15">
    <source>
        <dbReference type="EMBL" id="KMZ71153.1"/>
    </source>
</evidence>
<dbReference type="Gene3D" id="3.10.450.40">
    <property type="match status" value="2"/>
</dbReference>
<dbReference type="Pfam" id="PF02728">
    <property type="entry name" value="Cu_amine_oxidN3"/>
    <property type="match status" value="1"/>
</dbReference>
<keyword evidence="8" id="KW-1015">Disulfide bond</keyword>
<sequence length="768" mass="86250">MSRAGAAQWKSTPSCCGNLTGPSIDSSPNRSVTLSTPETSTPTFIVSSETSDERSMPTMAVSGVPTMTTRVQSRHPLDPLSVAEISVAVATIRASGMTPEVTDSMRFIEVVLLEQDKNVVALADAYFFPPFQSSLLPITKGGHVIPNKLPPRKAKITTYNKLSNETIIWVVELSEVHAATRGSHHRGKIISSEIIPDVQPPLDAAEYVECEALVKIYHPFIEAMKKRGIEDMELVMVDPWCVGYYSEADAPSKRLSKPLIFVRTESDCPMENGYARPVEGIHVLVDLQIMSVIEFEDQKFVPLPPVDPLRNYTSKETRGAIDSSDIKPLQIIQPEGPSFHVNGYFIEWQKWNFRIGFTPREGLVIYSIAYVDGSRGRRPVAHRLSFVEMVVPYGDPNSPHYRKNAFDAGEDGLGKNANSLKKGCDCLGYIKYFDAHLTNFTGGVETIENCICLHEEDHGILWKHKDWRTGLAEVRRSRRLTVSFICTVANYEYGFFWHFYQDGKIESEVKLTGILSVGAMHPGETRKYGTMIASGLYAPVHQHFFVARMDMSIDCKPSEAVNQVVEVNVKVERPGGDNIHNNAFYSEEKILKSEMQASRDCDPSSARHWIIRNTRNVNRTGQLTGYRLLPGSNCLPFASPEAKFLRRAGFLRHNLWVTQYKSDEIYPGGEFPNQNPRINEGLSTWVKKDRDLEEADIVLWYVFGITHIPRLEDWPVMPVERIGFMLMPQGFFNCSPAVDVSPNPLDANHKENDMYKPAAIENGPISKL</sequence>
<keyword evidence="16" id="KW-1185">Reference proteome</keyword>
<feature type="domain" description="Copper amine oxidase N3-terminal" evidence="14">
    <location>
        <begin position="200"/>
        <end position="304"/>
    </location>
</feature>
<dbReference type="InterPro" id="IPR015802">
    <property type="entry name" value="Cu_amine_oxidase_N3"/>
</dbReference>
<dbReference type="InterPro" id="IPR036460">
    <property type="entry name" value="Cu_amine_oxidase_C_sf"/>
</dbReference>
<dbReference type="InterPro" id="IPR016182">
    <property type="entry name" value="Cu_amine_oxidase_N-reg"/>
</dbReference>
<evidence type="ECO:0000259" key="13">
    <source>
        <dbReference type="Pfam" id="PF01179"/>
    </source>
</evidence>
<dbReference type="GO" id="GO:0009308">
    <property type="term" value="P:amine metabolic process"/>
    <property type="evidence" value="ECO:0000318"/>
    <property type="project" value="GO_Central"/>
</dbReference>
<evidence type="ECO:0000256" key="5">
    <source>
        <dbReference type="ARBA" id="ARBA00022772"/>
    </source>
</evidence>
<evidence type="ECO:0000256" key="9">
    <source>
        <dbReference type="PIRSR" id="PIRSR600269-50"/>
    </source>
</evidence>
<feature type="modified residue" description="2',4',5'-topaquinone" evidence="10">
    <location>
        <position position="491"/>
    </location>
</feature>
<reference evidence="16" key="1">
    <citation type="journal article" date="2016" name="Nature">
        <title>The genome of the seagrass Zostera marina reveals angiosperm adaptation to the sea.</title>
        <authorList>
            <person name="Olsen J.L."/>
            <person name="Rouze P."/>
            <person name="Verhelst B."/>
            <person name="Lin Y.-C."/>
            <person name="Bayer T."/>
            <person name="Collen J."/>
            <person name="Dattolo E."/>
            <person name="De Paoli E."/>
            <person name="Dittami S."/>
            <person name="Maumus F."/>
            <person name="Michel G."/>
            <person name="Kersting A."/>
            <person name="Lauritano C."/>
            <person name="Lohaus R."/>
            <person name="Toepel M."/>
            <person name="Tonon T."/>
            <person name="Vanneste K."/>
            <person name="Amirebrahimi M."/>
            <person name="Brakel J."/>
            <person name="Bostroem C."/>
            <person name="Chovatia M."/>
            <person name="Grimwood J."/>
            <person name="Jenkins J.W."/>
            <person name="Jueterbock A."/>
            <person name="Mraz A."/>
            <person name="Stam W.T."/>
            <person name="Tice H."/>
            <person name="Bornberg-Bauer E."/>
            <person name="Green P.J."/>
            <person name="Pearson G.A."/>
            <person name="Procaccini G."/>
            <person name="Duarte C.M."/>
            <person name="Schmutz J."/>
            <person name="Reusch T.B.H."/>
            <person name="Van de Peer Y."/>
        </authorList>
    </citation>
    <scope>NUCLEOTIDE SEQUENCE [LARGE SCALE GENOMIC DNA]</scope>
    <source>
        <strain evidence="16">cv. Finnish</strain>
    </source>
</reference>
<dbReference type="FunFam" id="2.70.98.20:FF:000001">
    <property type="entry name" value="Amine oxidase"/>
    <property type="match status" value="1"/>
</dbReference>
<gene>
    <name evidence="15" type="ORF">ZOSMA_186G00010</name>
</gene>
<evidence type="ECO:0000256" key="3">
    <source>
        <dbReference type="ARBA" id="ARBA00011738"/>
    </source>
</evidence>
<dbReference type="NCBIfam" id="NF008559">
    <property type="entry name" value="PRK11504.1"/>
    <property type="match status" value="1"/>
</dbReference>
<comment type="caution">
    <text evidence="15">The sequence shown here is derived from an EMBL/GenBank/DDBJ whole genome shotgun (WGS) entry which is preliminary data.</text>
</comment>
<comment type="subunit">
    <text evidence="3">Homodimer.</text>
</comment>
<dbReference type="EC" id="1.4.3.-" evidence="11"/>